<dbReference type="OrthoDB" id="32523at2"/>
<dbReference type="GO" id="GO:0003700">
    <property type="term" value="F:DNA-binding transcription factor activity"/>
    <property type="evidence" value="ECO:0007669"/>
    <property type="project" value="InterPro"/>
</dbReference>
<feature type="domain" description="HTH marR-type" evidence="1">
    <location>
        <begin position="22"/>
        <end position="160"/>
    </location>
</feature>
<dbReference type="PANTHER" id="PTHR33164">
    <property type="entry name" value="TRANSCRIPTIONAL REGULATOR, MARR FAMILY"/>
    <property type="match status" value="1"/>
</dbReference>
<name>A0A3N4ECJ2_9GAMM</name>
<dbReference type="Proteomes" id="UP000273778">
    <property type="component" value="Chromosome"/>
</dbReference>
<sequence>MSKQKSITSILTKTAENWPESNQNISPEILKIHRIHQHLQQNLTKVVERYGLQSADFSALETLRKEPPPHCLSATALSHSMLFSSGGLTKLLNRITNAGFIERVDNPQDKRGKLVQLTEKGKSLIGKVIVELHQQEQEKMAFLSKNEKTALNVLLNKILGEWE</sequence>
<dbReference type="SUPFAM" id="SSF46785">
    <property type="entry name" value="Winged helix' DNA-binding domain"/>
    <property type="match status" value="1"/>
</dbReference>
<reference evidence="2 4" key="1">
    <citation type="submission" date="2018-11" db="EMBL/GenBank/DDBJ databases">
        <title>Shewanella sp. M2.</title>
        <authorList>
            <person name="Hwang Y.J."/>
            <person name="Hwang C.Y."/>
        </authorList>
    </citation>
    <scope>NUCLEOTIDE SEQUENCE [LARGE SCALE GENOMIC DNA]</scope>
    <source>
        <strain evidence="2 4">M2</strain>
    </source>
</reference>
<protein>
    <submittedName>
        <fullName evidence="3">MarR family transcriptional regulator</fullName>
    </submittedName>
</protein>
<dbReference type="InterPro" id="IPR039422">
    <property type="entry name" value="MarR/SlyA-like"/>
</dbReference>
<dbReference type="InterPro" id="IPR000835">
    <property type="entry name" value="HTH_MarR-typ"/>
</dbReference>
<dbReference type="SMART" id="SM00347">
    <property type="entry name" value="HTH_MARR"/>
    <property type="match status" value="1"/>
</dbReference>
<dbReference type="Gene3D" id="1.10.10.10">
    <property type="entry name" value="Winged helix-like DNA-binding domain superfamily/Winged helix DNA-binding domain"/>
    <property type="match status" value="1"/>
</dbReference>
<accession>A0A3N4ECJ2</accession>
<evidence type="ECO:0000313" key="2">
    <source>
        <dbReference type="EMBL" id="AZG36763.1"/>
    </source>
</evidence>
<dbReference type="InterPro" id="IPR036390">
    <property type="entry name" value="WH_DNA-bd_sf"/>
</dbReference>
<dbReference type="PROSITE" id="PS50995">
    <property type="entry name" value="HTH_MARR_2"/>
    <property type="match status" value="1"/>
</dbReference>
<dbReference type="EMBL" id="RKKB01000001">
    <property type="protein sequence ID" value="RPA34617.1"/>
    <property type="molecule type" value="Genomic_DNA"/>
</dbReference>
<reference evidence="3" key="3">
    <citation type="submission" date="2018-11" db="EMBL/GenBank/DDBJ databases">
        <authorList>
            <person name="Hwang Y.J."/>
            <person name="Hwang C.Y."/>
        </authorList>
    </citation>
    <scope>NUCLEOTIDE SEQUENCE</scope>
    <source>
        <strain evidence="3">R106</strain>
    </source>
</reference>
<dbReference type="KEGG" id="spsr:EGC80_19130"/>
<dbReference type="RefSeq" id="WP_124011779.1">
    <property type="nucleotide sequence ID" value="NZ_CP034073.1"/>
</dbReference>
<dbReference type="AlphaFoldDB" id="A0A3N4ECJ2"/>
<keyword evidence="4" id="KW-1185">Reference proteome</keyword>
<proteinExistence type="predicted"/>
<dbReference type="GO" id="GO:0006950">
    <property type="term" value="P:response to stress"/>
    <property type="evidence" value="ECO:0007669"/>
    <property type="project" value="TreeGrafter"/>
</dbReference>
<dbReference type="Pfam" id="PF12802">
    <property type="entry name" value="MarR_2"/>
    <property type="match status" value="1"/>
</dbReference>
<evidence type="ECO:0000259" key="1">
    <source>
        <dbReference type="PROSITE" id="PS50995"/>
    </source>
</evidence>
<evidence type="ECO:0000313" key="5">
    <source>
        <dbReference type="Proteomes" id="UP000278855"/>
    </source>
</evidence>
<dbReference type="InterPro" id="IPR036388">
    <property type="entry name" value="WH-like_DNA-bd_sf"/>
</dbReference>
<dbReference type="PANTHER" id="PTHR33164:SF104">
    <property type="entry name" value="TRANSCRIPTIONAL REGULATORY PROTEIN"/>
    <property type="match status" value="1"/>
</dbReference>
<dbReference type="PRINTS" id="PR00598">
    <property type="entry name" value="HTHMARR"/>
</dbReference>
<evidence type="ECO:0000313" key="3">
    <source>
        <dbReference type="EMBL" id="RPA34617.1"/>
    </source>
</evidence>
<organism evidence="3 5">
    <name type="scientific">Shewanella psychromarinicola</name>
    <dbReference type="NCBI Taxonomy" id="2487742"/>
    <lineage>
        <taxon>Bacteria</taxon>
        <taxon>Pseudomonadati</taxon>
        <taxon>Pseudomonadota</taxon>
        <taxon>Gammaproteobacteria</taxon>
        <taxon>Alteromonadales</taxon>
        <taxon>Shewanellaceae</taxon>
        <taxon>Shewanella</taxon>
    </lineage>
</organism>
<dbReference type="EMBL" id="CP034073">
    <property type="protein sequence ID" value="AZG36763.1"/>
    <property type="molecule type" value="Genomic_DNA"/>
</dbReference>
<evidence type="ECO:0000313" key="4">
    <source>
        <dbReference type="Proteomes" id="UP000273778"/>
    </source>
</evidence>
<gene>
    <name evidence="3" type="ORF">EGC77_02790</name>
    <name evidence="2" type="ORF">EGC80_19130</name>
</gene>
<dbReference type="Proteomes" id="UP000278855">
    <property type="component" value="Unassembled WGS sequence"/>
</dbReference>
<reference evidence="5" key="2">
    <citation type="submission" date="2018-11" db="EMBL/GenBank/DDBJ databases">
        <title>Shewanella sp. R106.</title>
        <authorList>
            <person name="Hwang Y.J."/>
            <person name="Hwang C.Y."/>
        </authorList>
    </citation>
    <scope>NUCLEOTIDE SEQUENCE [LARGE SCALE GENOMIC DNA]</scope>
    <source>
        <strain evidence="5">R106</strain>
    </source>
</reference>